<organism evidence="1">
    <name type="scientific">Pongo abelii</name>
    <name type="common">Sumatran orangutan</name>
    <name type="synonym">Pongo pygmaeus abelii</name>
    <dbReference type="NCBI Taxonomy" id="9601"/>
    <lineage>
        <taxon>Eukaryota</taxon>
        <taxon>Metazoa</taxon>
        <taxon>Chordata</taxon>
        <taxon>Craniata</taxon>
        <taxon>Vertebrata</taxon>
        <taxon>Euteleostomi</taxon>
        <taxon>Mammalia</taxon>
        <taxon>Eutheria</taxon>
        <taxon>Euarchontoglires</taxon>
        <taxon>Primates</taxon>
        <taxon>Haplorrhini</taxon>
        <taxon>Catarrhini</taxon>
        <taxon>Hominidae</taxon>
        <taxon>Pongo</taxon>
    </lineage>
</organism>
<sequence>MHIESKQVVGFQLCSNDTSDCATYTFSWGISAIQEWYKLHYMNIMAQVPLEKKINMSYSAEELLVTCFFDGVSCDARSGENAALSASKDWQL</sequence>
<protein>
    <submittedName>
        <fullName evidence="1">Uncharacterized protein</fullName>
    </submittedName>
</protein>
<evidence type="ECO:0000313" key="1">
    <source>
        <dbReference type="EMBL" id="PNJ03596.1"/>
    </source>
</evidence>
<name>A0A2J8R539_PONAB</name>
<dbReference type="EMBL" id="NDHI03003759">
    <property type="protein sequence ID" value="PNJ03596.1"/>
    <property type="molecule type" value="Genomic_DNA"/>
</dbReference>
<accession>A0A2J8R539</accession>
<reference evidence="1" key="1">
    <citation type="submission" date="2017-12" db="EMBL/GenBank/DDBJ databases">
        <title>High-resolution comparative analysis of great ape genomes.</title>
        <authorList>
            <person name="Pollen A."/>
            <person name="Hastie A."/>
            <person name="Hormozdiari F."/>
            <person name="Dougherty M."/>
            <person name="Liu R."/>
            <person name="Chaisson M."/>
            <person name="Hoppe E."/>
            <person name="Hill C."/>
            <person name="Pang A."/>
            <person name="Hillier L."/>
            <person name="Baker C."/>
            <person name="Armstrong J."/>
            <person name="Shendure J."/>
            <person name="Paten B."/>
            <person name="Wilson R."/>
            <person name="Chao H."/>
            <person name="Schneider V."/>
            <person name="Ventura M."/>
            <person name="Kronenberg Z."/>
            <person name="Murali S."/>
            <person name="Gordon D."/>
            <person name="Cantsilieris S."/>
            <person name="Munson K."/>
            <person name="Nelson B."/>
            <person name="Raja A."/>
            <person name="Underwood J."/>
            <person name="Diekhans M."/>
            <person name="Fiddes I."/>
            <person name="Haussler D."/>
            <person name="Eichler E."/>
        </authorList>
    </citation>
    <scope>NUCLEOTIDE SEQUENCE [LARGE SCALE GENOMIC DNA]</scope>
    <source>
        <strain evidence="1">Susie</strain>
    </source>
</reference>
<gene>
    <name evidence="1" type="ORF">CR201_G0053968</name>
</gene>
<comment type="caution">
    <text evidence="1">The sequence shown here is derived from an EMBL/GenBank/DDBJ whole genome shotgun (WGS) entry which is preliminary data.</text>
</comment>
<dbReference type="AlphaFoldDB" id="A0A2J8R539"/>
<proteinExistence type="predicted"/>